<name>A0A087UZ96_STEMI</name>
<gene>
    <name evidence="1" type="ORF">X975_12103</name>
</gene>
<dbReference type="Proteomes" id="UP000054359">
    <property type="component" value="Unassembled WGS sequence"/>
</dbReference>
<organism evidence="1 2">
    <name type="scientific">Stegodyphus mimosarum</name>
    <name type="common">African social velvet spider</name>
    <dbReference type="NCBI Taxonomy" id="407821"/>
    <lineage>
        <taxon>Eukaryota</taxon>
        <taxon>Metazoa</taxon>
        <taxon>Ecdysozoa</taxon>
        <taxon>Arthropoda</taxon>
        <taxon>Chelicerata</taxon>
        <taxon>Arachnida</taxon>
        <taxon>Araneae</taxon>
        <taxon>Araneomorphae</taxon>
        <taxon>Entelegynae</taxon>
        <taxon>Eresoidea</taxon>
        <taxon>Eresidae</taxon>
        <taxon>Stegodyphus</taxon>
    </lineage>
</organism>
<protein>
    <submittedName>
        <fullName evidence="1">Uncharacterized protein</fullName>
    </submittedName>
</protein>
<accession>A0A087UZ96</accession>
<evidence type="ECO:0000313" key="2">
    <source>
        <dbReference type="Proteomes" id="UP000054359"/>
    </source>
</evidence>
<dbReference type="AlphaFoldDB" id="A0A087UZ96"/>
<evidence type="ECO:0000313" key="1">
    <source>
        <dbReference type="EMBL" id="KFM82685.1"/>
    </source>
</evidence>
<proteinExistence type="predicted"/>
<dbReference type="EMBL" id="KK122419">
    <property type="protein sequence ID" value="KFM82685.1"/>
    <property type="molecule type" value="Genomic_DNA"/>
</dbReference>
<sequence length="63" mass="6999">MQGRKIASLNQRNNVAERQAEHALSEVTQTPIEIVSCYSTFRNTQNSNILAGNESKGLKEGHK</sequence>
<reference evidence="1 2" key="1">
    <citation type="submission" date="2013-11" db="EMBL/GenBank/DDBJ databases">
        <title>Genome sequencing of Stegodyphus mimosarum.</title>
        <authorList>
            <person name="Bechsgaard J."/>
        </authorList>
    </citation>
    <scope>NUCLEOTIDE SEQUENCE [LARGE SCALE GENOMIC DNA]</scope>
</reference>
<keyword evidence="2" id="KW-1185">Reference proteome</keyword>
<feature type="non-terminal residue" evidence="1">
    <location>
        <position position="63"/>
    </location>
</feature>